<evidence type="ECO:0000256" key="1">
    <source>
        <dbReference type="SAM" id="MobiDB-lite"/>
    </source>
</evidence>
<proteinExistence type="predicted"/>
<feature type="compositionally biased region" description="Low complexity" evidence="1">
    <location>
        <begin position="73"/>
        <end position="82"/>
    </location>
</feature>
<protein>
    <submittedName>
        <fullName evidence="2">Translation initiation factor IF-2</fullName>
    </submittedName>
</protein>
<dbReference type="EMBL" id="VLJS01000055">
    <property type="protein sequence ID" value="TWH10399.1"/>
    <property type="molecule type" value="Genomic_DNA"/>
</dbReference>
<gene>
    <name evidence="2" type="ORF">L613_002700000190</name>
</gene>
<feature type="compositionally biased region" description="Basic residues" evidence="1">
    <location>
        <begin position="330"/>
        <end position="354"/>
    </location>
</feature>
<keyword evidence="3" id="KW-1185">Reference proteome</keyword>
<feature type="compositionally biased region" description="Gly residues" evidence="1">
    <location>
        <begin position="132"/>
        <end position="144"/>
    </location>
</feature>
<dbReference type="Proteomes" id="UP000321583">
    <property type="component" value="Unassembled WGS sequence"/>
</dbReference>
<evidence type="ECO:0000313" key="2">
    <source>
        <dbReference type="EMBL" id="TWH10399.1"/>
    </source>
</evidence>
<dbReference type="AlphaFoldDB" id="A0A562DL56"/>
<dbReference type="GO" id="GO:0003743">
    <property type="term" value="F:translation initiation factor activity"/>
    <property type="evidence" value="ECO:0007669"/>
    <property type="project" value="UniProtKB-KW"/>
</dbReference>
<feature type="compositionally biased region" description="Basic residues" evidence="1">
    <location>
        <begin position="10"/>
        <end position="21"/>
    </location>
</feature>
<comment type="caution">
    <text evidence="2">The sequence shown here is derived from an EMBL/GenBank/DDBJ whole genome shotgun (WGS) entry which is preliminary data.</text>
</comment>
<accession>A0A562DL56</accession>
<feature type="compositionally biased region" description="Low complexity" evidence="1">
    <location>
        <begin position="355"/>
        <end position="382"/>
    </location>
</feature>
<name>A0A562DL56_9GAMM</name>
<feature type="compositionally biased region" description="Low complexity" evidence="1">
    <location>
        <begin position="163"/>
        <end position="178"/>
    </location>
</feature>
<sequence>MARPGDRLGGGRRHGRGRPAGHRPAAADRPLGVLRPGLPDGAVDPAAGPGRAIPGAWPAGPAAAAARGRDRPAAAGAVQLAGARHRPGAGGAGGAWSGAAGLEPAAHGRPDPVRGPAGPGRVLPPLARHPAGGAGQAGAAGGVAGADPAALPVQHPQHRRGPGARAPGRGRAPAAGPVRPVPRRPGRATDDPAGGRTGAGPPLPGDRAAALRPAPAGEVGGAGGAAGGAGADPVGAAAGGERDPPRHRALAPRRRGADRGGLHRFGRAGHGQQQPAVRGRAGHPRPPGGAELGARAGPATAAGWRPTPAAATWRCCTCPRPDPGQTTRLRPPRGSRAGTRRRSSSGAARRRRAAARPGPASCPARRGSRTGRAARSGACPLP</sequence>
<evidence type="ECO:0000313" key="3">
    <source>
        <dbReference type="Proteomes" id="UP000321583"/>
    </source>
</evidence>
<feature type="compositionally biased region" description="Gly residues" evidence="1">
    <location>
        <begin position="218"/>
        <end position="230"/>
    </location>
</feature>
<feature type="region of interest" description="Disordered" evidence="1">
    <location>
        <begin position="1"/>
        <end position="382"/>
    </location>
</feature>
<reference evidence="2 3" key="1">
    <citation type="submission" date="2019-07" db="EMBL/GenBank/DDBJ databases">
        <title>Genome sequencing of lignin-degrading bacterial isolates.</title>
        <authorList>
            <person name="Gladden J."/>
        </authorList>
    </citation>
    <scope>NUCLEOTIDE SEQUENCE [LARGE SCALE GENOMIC DNA]</scope>
    <source>
        <strain evidence="2 3">J19</strain>
    </source>
</reference>
<organism evidence="2 3">
    <name type="scientific">Pseudoxanthomonas taiwanensis J19</name>
    <dbReference type="NCBI Taxonomy" id="935569"/>
    <lineage>
        <taxon>Bacteria</taxon>
        <taxon>Pseudomonadati</taxon>
        <taxon>Pseudomonadota</taxon>
        <taxon>Gammaproteobacteria</taxon>
        <taxon>Lysobacterales</taxon>
        <taxon>Lysobacteraceae</taxon>
        <taxon>Pseudoxanthomonas</taxon>
    </lineage>
</organism>
<feature type="compositionally biased region" description="Low complexity" evidence="1">
    <location>
        <begin position="45"/>
        <end position="66"/>
    </location>
</feature>
<keyword evidence="2" id="KW-0396">Initiation factor</keyword>
<keyword evidence="2" id="KW-0648">Protein biosynthesis</keyword>